<name>A0A1Z5KRD4_FISSO</name>
<feature type="repeat" description="ANK" evidence="3">
    <location>
        <begin position="60"/>
        <end position="92"/>
    </location>
</feature>
<keyword evidence="4" id="KW-0732">Signal</keyword>
<reference evidence="5 6" key="1">
    <citation type="journal article" date="2015" name="Plant Cell">
        <title>Oil accumulation by the oleaginous diatom Fistulifera solaris as revealed by the genome and transcriptome.</title>
        <authorList>
            <person name="Tanaka T."/>
            <person name="Maeda Y."/>
            <person name="Veluchamy A."/>
            <person name="Tanaka M."/>
            <person name="Abida H."/>
            <person name="Marechal E."/>
            <person name="Bowler C."/>
            <person name="Muto M."/>
            <person name="Sunaga Y."/>
            <person name="Tanaka M."/>
            <person name="Yoshino T."/>
            <person name="Taniguchi T."/>
            <person name="Fukuda Y."/>
            <person name="Nemoto M."/>
            <person name="Matsumoto M."/>
            <person name="Wong P.S."/>
            <person name="Aburatani S."/>
            <person name="Fujibuchi W."/>
        </authorList>
    </citation>
    <scope>NUCLEOTIDE SEQUENCE [LARGE SCALE GENOMIC DNA]</scope>
    <source>
        <strain evidence="5 6">JPCC DA0580</strain>
    </source>
</reference>
<dbReference type="PRINTS" id="PR01415">
    <property type="entry name" value="ANKYRIN"/>
</dbReference>
<dbReference type="PROSITE" id="PS50088">
    <property type="entry name" value="ANK_REPEAT"/>
    <property type="match status" value="1"/>
</dbReference>
<organism evidence="5 6">
    <name type="scientific">Fistulifera solaris</name>
    <name type="common">Oleaginous diatom</name>
    <dbReference type="NCBI Taxonomy" id="1519565"/>
    <lineage>
        <taxon>Eukaryota</taxon>
        <taxon>Sar</taxon>
        <taxon>Stramenopiles</taxon>
        <taxon>Ochrophyta</taxon>
        <taxon>Bacillariophyta</taxon>
        <taxon>Bacillariophyceae</taxon>
        <taxon>Bacillariophycidae</taxon>
        <taxon>Naviculales</taxon>
        <taxon>Naviculaceae</taxon>
        <taxon>Fistulifera</taxon>
    </lineage>
</organism>
<comment type="caution">
    <text evidence="5">The sequence shown here is derived from an EMBL/GenBank/DDBJ whole genome shotgun (WGS) entry which is preliminary data.</text>
</comment>
<dbReference type="PROSITE" id="PS50297">
    <property type="entry name" value="ANK_REP_REGION"/>
    <property type="match status" value="1"/>
</dbReference>
<dbReference type="OrthoDB" id="366390at2759"/>
<dbReference type="PANTHER" id="PTHR24198:SF165">
    <property type="entry name" value="ANKYRIN REPEAT-CONTAINING PROTEIN-RELATED"/>
    <property type="match status" value="1"/>
</dbReference>
<dbReference type="PANTHER" id="PTHR24198">
    <property type="entry name" value="ANKYRIN REPEAT AND PROTEIN KINASE DOMAIN-CONTAINING PROTEIN"/>
    <property type="match status" value="1"/>
</dbReference>
<feature type="chain" id="PRO_5012712645" evidence="4">
    <location>
        <begin position="22"/>
        <end position="187"/>
    </location>
</feature>
<evidence type="ECO:0000256" key="2">
    <source>
        <dbReference type="ARBA" id="ARBA00023043"/>
    </source>
</evidence>
<dbReference type="Pfam" id="PF12796">
    <property type="entry name" value="Ank_2"/>
    <property type="match status" value="1"/>
</dbReference>
<dbReference type="InterPro" id="IPR036770">
    <property type="entry name" value="Ankyrin_rpt-contain_sf"/>
</dbReference>
<gene>
    <name evidence="5" type="ORF">FisN_20Lh186</name>
</gene>
<dbReference type="SMART" id="SM00248">
    <property type="entry name" value="ANK"/>
    <property type="match status" value="2"/>
</dbReference>
<accession>A0A1Z5KRD4</accession>
<evidence type="ECO:0000256" key="1">
    <source>
        <dbReference type="ARBA" id="ARBA00022737"/>
    </source>
</evidence>
<evidence type="ECO:0000256" key="3">
    <source>
        <dbReference type="PROSITE-ProRule" id="PRU00023"/>
    </source>
</evidence>
<evidence type="ECO:0000313" key="6">
    <source>
        <dbReference type="Proteomes" id="UP000198406"/>
    </source>
</evidence>
<keyword evidence="2 3" id="KW-0040">ANK repeat</keyword>
<proteinExistence type="predicted"/>
<dbReference type="Proteomes" id="UP000198406">
    <property type="component" value="Unassembled WGS sequence"/>
</dbReference>
<dbReference type="InParanoid" id="A0A1Z5KRD4"/>
<dbReference type="AlphaFoldDB" id="A0A1Z5KRD4"/>
<dbReference type="EMBL" id="BDSP01000283">
    <property type="protein sequence ID" value="GAX28883.1"/>
    <property type="molecule type" value="Genomic_DNA"/>
</dbReference>
<evidence type="ECO:0000313" key="5">
    <source>
        <dbReference type="EMBL" id="GAX28883.1"/>
    </source>
</evidence>
<keyword evidence="1" id="KW-0677">Repeat</keyword>
<keyword evidence="6" id="KW-1185">Reference proteome</keyword>
<feature type="signal peptide" evidence="4">
    <location>
        <begin position="1"/>
        <end position="21"/>
    </location>
</feature>
<dbReference type="SUPFAM" id="SSF48403">
    <property type="entry name" value="Ankyrin repeat"/>
    <property type="match status" value="1"/>
</dbReference>
<protein>
    <submittedName>
        <fullName evidence="5">Uncharacterized protein</fullName>
    </submittedName>
</protein>
<evidence type="ECO:0000256" key="4">
    <source>
        <dbReference type="SAM" id="SignalP"/>
    </source>
</evidence>
<sequence>MILRTASLLLAFASITSIALGVVDSEAFQDFLEDCSDGKLKNVEETLAANPTWASETSADGETCLHVAGIHGQVEITKLLMKLGVDPNLLTHMIEDPEDGPIQMHALSWHVFGGHYESAKLLLEHGADPNQLMDSLTNERERVTVLDMLEELLAEEDLDDIPEEEIAPFIKMKELLIQNGAKRRDEL</sequence>
<dbReference type="InterPro" id="IPR002110">
    <property type="entry name" value="Ankyrin_rpt"/>
</dbReference>
<dbReference type="Gene3D" id="1.25.40.20">
    <property type="entry name" value="Ankyrin repeat-containing domain"/>
    <property type="match status" value="1"/>
</dbReference>